<proteinExistence type="predicted"/>
<dbReference type="AlphaFoldDB" id="A0AAX6DLB6"/>
<name>A0AAX6DLB6_IRIPA</name>
<dbReference type="EMBL" id="JANAVB010043419">
    <property type="protein sequence ID" value="KAJ6792554.1"/>
    <property type="molecule type" value="Genomic_DNA"/>
</dbReference>
<keyword evidence="3" id="KW-1185">Reference proteome</keyword>
<organism evidence="2 3">
    <name type="scientific">Iris pallida</name>
    <name type="common">Sweet iris</name>
    <dbReference type="NCBI Taxonomy" id="29817"/>
    <lineage>
        <taxon>Eukaryota</taxon>
        <taxon>Viridiplantae</taxon>
        <taxon>Streptophyta</taxon>
        <taxon>Embryophyta</taxon>
        <taxon>Tracheophyta</taxon>
        <taxon>Spermatophyta</taxon>
        <taxon>Magnoliopsida</taxon>
        <taxon>Liliopsida</taxon>
        <taxon>Asparagales</taxon>
        <taxon>Iridaceae</taxon>
        <taxon>Iridoideae</taxon>
        <taxon>Irideae</taxon>
        <taxon>Iris</taxon>
    </lineage>
</organism>
<comment type="caution">
    <text evidence="2">The sequence shown here is derived from an EMBL/GenBank/DDBJ whole genome shotgun (WGS) entry which is preliminary data.</text>
</comment>
<keyword evidence="1" id="KW-0732">Signal</keyword>
<gene>
    <name evidence="2" type="ORF">M6B38_238225</name>
</gene>
<dbReference type="Proteomes" id="UP001140949">
    <property type="component" value="Unassembled WGS sequence"/>
</dbReference>
<feature type="signal peptide" evidence="1">
    <location>
        <begin position="1"/>
        <end position="20"/>
    </location>
</feature>
<accession>A0AAX6DLB6</accession>
<reference evidence="2" key="1">
    <citation type="journal article" date="2023" name="GigaByte">
        <title>Genome assembly of the bearded iris, Iris pallida Lam.</title>
        <authorList>
            <person name="Bruccoleri R.E."/>
            <person name="Oakeley E.J."/>
            <person name="Faust A.M.E."/>
            <person name="Altorfer M."/>
            <person name="Dessus-Babus S."/>
            <person name="Burckhardt D."/>
            <person name="Oertli M."/>
            <person name="Naumann U."/>
            <person name="Petersen F."/>
            <person name="Wong J."/>
        </authorList>
    </citation>
    <scope>NUCLEOTIDE SEQUENCE</scope>
    <source>
        <strain evidence="2">GSM-AAB239-AS_SAM_17_03QT</strain>
    </source>
</reference>
<evidence type="ECO:0000313" key="3">
    <source>
        <dbReference type="Proteomes" id="UP001140949"/>
    </source>
</evidence>
<protein>
    <submittedName>
        <fullName evidence="2">Uncharacterized protein</fullName>
    </submittedName>
</protein>
<sequence>MKGMTLLVLATFALMAIAAGRVPLFERTGDVFDQKLAADSNSEGVGDGYGTAEAGMVSTDGATTGSHHRTDAVAYCNQNPKWCNIGP</sequence>
<evidence type="ECO:0000256" key="1">
    <source>
        <dbReference type="SAM" id="SignalP"/>
    </source>
</evidence>
<feature type="chain" id="PRO_5043758063" evidence="1">
    <location>
        <begin position="21"/>
        <end position="87"/>
    </location>
</feature>
<reference evidence="2" key="2">
    <citation type="submission" date="2023-04" db="EMBL/GenBank/DDBJ databases">
        <authorList>
            <person name="Bruccoleri R.E."/>
            <person name="Oakeley E.J."/>
            <person name="Faust A.-M."/>
            <person name="Dessus-Babus S."/>
            <person name="Altorfer M."/>
            <person name="Burckhardt D."/>
            <person name="Oertli M."/>
            <person name="Naumann U."/>
            <person name="Petersen F."/>
            <person name="Wong J."/>
        </authorList>
    </citation>
    <scope>NUCLEOTIDE SEQUENCE</scope>
    <source>
        <strain evidence="2">GSM-AAB239-AS_SAM_17_03QT</strain>
        <tissue evidence="2">Leaf</tissue>
    </source>
</reference>
<evidence type="ECO:0000313" key="2">
    <source>
        <dbReference type="EMBL" id="KAJ6792554.1"/>
    </source>
</evidence>